<protein>
    <submittedName>
        <fullName evidence="2">D-alanine-D-alanine ligase</fullName>
    </submittedName>
</protein>
<organism evidence="2 3">
    <name type="scientific">Saprospira grandis (strain Lewin)</name>
    <dbReference type="NCBI Taxonomy" id="984262"/>
    <lineage>
        <taxon>Bacteria</taxon>
        <taxon>Pseudomonadati</taxon>
        <taxon>Bacteroidota</taxon>
        <taxon>Saprospiria</taxon>
        <taxon>Saprospirales</taxon>
        <taxon>Saprospiraceae</taxon>
        <taxon>Saprospira</taxon>
    </lineage>
</organism>
<dbReference type="InterPro" id="IPR013815">
    <property type="entry name" value="ATP_grasp_subdomain_1"/>
</dbReference>
<sequence length="348" mass="40457">MNKKYLKWEFWPFWFFYIPVYVVYLWYSLKARSMTFFSATNPAMYMGGFVDYSKYDILERLPEDVVPKTLLLPNEDPLSVALAAVAEGQFSYPLILKPDKGERGFAVAKIDNEKELREYLAEHNQFILMQRYVDMPLEFGVLYYRLPNEEKGQVNSLVEKSFLTVVGDGVSDLKTLFETSERGQYYLDVLLKEYADRLDEVLPKDEALRLVEIGNHCRGTAFLNRNNLITAELVASFDRISKQIDGFYFGRYDCRAASLEDLYAGKIQVMELNGTNSEPAHIYDPEMPIGEAYKFLFNHWKIIYTIAKQNHEKGIPYMSSMEGIKVTREYFKKRKEGAENAQEAVIDF</sequence>
<dbReference type="GO" id="GO:0016874">
    <property type="term" value="F:ligase activity"/>
    <property type="evidence" value="ECO:0007669"/>
    <property type="project" value="UniProtKB-KW"/>
</dbReference>
<gene>
    <name evidence="2" type="ordered locus">SGRA_0114</name>
</gene>
<name>H6L4I0_SAPGL</name>
<keyword evidence="2" id="KW-0436">Ligase</keyword>
<dbReference type="SUPFAM" id="SSF56059">
    <property type="entry name" value="Glutathione synthetase ATP-binding domain-like"/>
    <property type="match status" value="1"/>
</dbReference>
<keyword evidence="1" id="KW-0812">Transmembrane</keyword>
<dbReference type="OrthoDB" id="9775266at2"/>
<dbReference type="EMBL" id="CP002831">
    <property type="protein sequence ID" value="AFC22859.1"/>
    <property type="molecule type" value="Genomic_DNA"/>
</dbReference>
<evidence type="ECO:0000313" key="3">
    <source>
        <dbReference type="Proteomes" id="UP000007519"/>
    </source>
</evidence>
<keyword evidence="3" id="KW-1185">Reference proteome</keyword>
<dbReference type="KEGG" id="sgn:SGRA_0114"/>
<accession>H6L4I0</accession>
<evidence type="ECO:0000313" key="2">
    <source>
        <dbReference type="EMBL" id="AFC22859.1"/>
    </source>
</evidence>
<evidence type="ECO:0000256" key="1">
    <source>
        <dbReference type="SAM" id="Phobius"/>
    </source>
</evidence>
<dbReference type="RefSeq" id="WP_014373110.1">
    <property type="nucleotide sequence ID" value="NC_016940.1"/>
</dbReference>
<proteinExistence type="predicted"/>
<dbReference type="Gene3D" id="3.30.1490.20">
    <property type="entry name" value="ATP-grasp fold, A domain"/>
    <property type="match status" value="1"/>
</dbReference>
<dbReference type="Proteomes" id="UP000007519">
    <property type="component" value="Chromosome"/>
</dbReference>
<dbReference type="eggNOG" id="COG0189">
    <property type="taxonomic scope" value="Bacteria"/>
</dbReference>
<dbReference type="HOGENOM" id="CLU_062378_0_0_10"/>
<feature type="transmembrane region" description="Helical" evidence="1">
    <location>
        <begin position="12"/>
        <end position="29"/>
    </location>
</feature>
<dbReference type="STRING" id="984262.SGRA_0114"/>
<reference evidence="2 3" key="1">
    <citation type="journal article" date="2012" name="Stand. Genomic Sci.">
        <title>Complete genome sequencing and analysis of Saprospira grandis str. Lewin, a predatory marine bacterium.</title>
        <authorList>
            <person name="Saw J.H."/>
            <person name="Yuryev A."/>
            <person name="Kanbe M."/>
            <person name="Hou S."/>
            <person name="Young A.G."/>
            <person name="Aizawa S."/>
            <person name="Alam M."/>
        </authorList>
    </citation>
    <scope>NUCLEOTIDE SEQUENCE [LARGE SCALE GENOMIC DNA]</scope>
    <source>
        <strain evidence="2 3">Lewin</strain>
    </source>
</reference>
<dbReference type="AlphaFoldDB" id="H6L4I0"/>
<keyword evidence="1" id="KW-0472">Membrane</keyword>
<keyword evidence="1" id="KW-1133">Transmembrane helix</keyword>
<dbReference type="GO" id="GO:0005524">
    <property type="term" value="F:ATP binding"/>
    <property type="evidence" value="ECO:0007669"/>
    <property type="project" value="InterPro"/>
</dbReference>